<keyword evidence="3 6" id="KW-0808">Transferase</keyword>
<dbReference type="SUPFAM" id="SSF53901">
    <property type="entry name" value="Thiolase-like"/>
    <property type="match status" value="2"/>
</dbReference>
<dbReference type="NCBIfam" id="TIGR01930">
    <property type="entry name" value="AcCoA-C-Actrans"/>
    <property type="match status" value="1"/>
</dbReference>
<dbReference type="CDD" id="cd00751">
    <property type="entry name" value="thiolase"/>
    <property type="match status" value="1"/>
</dbReference>
<accession>A0ABW1NLQ0</accession>
<sequence>MGSAFVYAAARTPFGRFNGALAGVRPDDLAAGALRGVLAKVPALDPAEIGDVVWGNANGAGEDNRNVGRMAVLLAGLPVTVPATTVNRLCGSSLDAAMIGSRTVESGDADVVVAGGVESMTRAPWVLPKPSRAFPAGDTTAVSTTLGWRLVNPRMPKEWAISLGEASERLQEKFSVSRERQDAFAARSHTLAATAWDAGFYDDLVVPVEGADLARDEGIRPGTTPEILAALKPAFRPDGTITAGNASPLNDGAAAVVLGSEAAADRLGTGPLARIAGRGASALEPRMFGYAPVEAAAQALRRAGIGWDDVGAVELNEAFAVQSLVCLDAWRIDPGIVNTRGGAIAIGHPLGASGGRVLGTLAHVLRERRERWGVAAVCIGVGQGLAVVLENVSAR</sequence>
<dbReference type="PROSITE" id="PS00737">
    <property type="entry name" value="THIOLASE_2"/>
    <property type="match status" value="1"/>
</dbReference>
<comment type="caution">
    <text evidence="9">The sequence shown here is derived from an EMBL/GenBank/DDBJ whole genome shotgun (WGS) entry which is preliminary data.</text>
</comment>
<dbReference type="InterPro" id="IPR020616">
    <property type="entry name" value="Thiolase_N"/>
</dbReference>
<proteinExistence type="inferred from homology"/>
<dbReference type="InterPro" id="IPR020613">
    <property type="entry name" value="Thiolase_CS"/>
</dbReference>
<keyword evidence="4 6" id="KW-0012">Acyltransferase</keyword>
<dbReference type="EMBL" id="JBHSRF010000035">
    <property type="protein sequence ID" value="MFC6083976.1"/>
    <property type="molecule type" value="Genomic_DNA"/>
</dbReference>
<dbReference type="PROSITE" id="PS00099">
    <property type="entry name" value="THIOLASE_3"/>
    <property type="match status" value="1"/>
</dbReference>
<keyword evidence="10" id="KW-1185">Reference proteome</keyword>
<dbReference type="RefSeq" id="WP_380756531.1">
    <property type="nucleotide sequence ID" value="NZ_JBHSRF010000035.1"/>
</dbReference>
<dbReference type="InterPro" id="IPR020617">
    <property type="entry name" value="Thiolase_C"/>
</dbReference>
<dbReference type="PIRSF" id="PIRSF000429">
    <property type="entry name" value="Ac-CoA_Ac_transf"/>
    <property type="match status" value="1"/>
</dbReference>
<comment type="similarity">
    <text evidence="1 6">Belongs to the thiolase-like superfamily. Thiolase family.</text>
</comment>
<gene>
    <name evidence="9" type="ORF">ACFP1K_22605</name>
</gene>
<evidence type="ECO:0000256" key="2">
    <source>
        <dbReference type="ARBA" id="ARBA00012705"/>
    </source>
</evidence>
<evidence type="ECO:0000256" key="4">
    <source>
        <dbReference type="ARBA" id="ARBA00023315"/>
    </source>
</evidence>
<dbReference type="Gene3D" id="3.40.47.10">
    <property type="match status" value="1"/>
</dbReference>
<evidence type="ECO:0000313" key="9">
    <source>
        <dbReference type="EMBL" id="MFC6083976.1"/>
    </source>
</evidence>
<dbReference type="InterPro" id="IPR020610">
    <property type="entry name" value="Thiolase_AS"/>
</dbReference>
<dbReference type="Pfam" id="PF02803">
    <property type="entry name" value="Thiolase_C"/>
    <property type="match status" value="1"/>
</dbReference>
<evidence type="ECO:0000313" key="10">
    <source>
        <dbReference type="Proteomes" id="UP001596137"/>
    </source>
</evidence>
<reference evidence="10" key="1">
    <citation type="journal article" date="2019" name="Int. J. Syst. Evol. Microbiol.">
        <title>The Global Catalogue of Microorganisms (GCM) 10K type strain sequencing project: providing services to taxonomists for standard genome sequencing and annotation.</title>
        <authorList>
            <consortium name="The Broad Institute Genomics Platform"/>
            <consortium name="The Broad Institute Genome Sequencing Center for Infectious Disease"/>
            <person name="Wu L."/>
            <person name="Ma J."/>
        </authorList>
    </citation>
    <scope>NUCLEOTIDE SEQUENCE [LARGE SCALE GENOMIC DNA]</scope>
    <source>
        <strain evidence="10">JCM 30346</strain>
    </source>
</reference>
<dbReference type="PANTHER" id="PTHR18919">
    <property type="entry name" value="ACETYL-COA C-ACYLTRANSFERASE"/>
    <property type="match status" value="1"/>
</dbReference>
<name>A0ABW1NLQ0_9ACTN</name>
<dbReference type="Pfam" id="PF00108">
    <property type="entry name" value="Thiolase_N"/>
    <property type="match status" value="1"/>
</dbReference>
<dbReference type="PANTHER" id="PTHR18919:SF107">
    <property type="entry name" value="ACETYL-COA ACETYLTRANSFERASE, CYTOSOLIC"/>
    <property type="match status" value="1"/>
</dbReference>
<organism evidence="9 10">
    <name type="scientific">Sphaerisporangium aureirubrum</name>
    <dbReference type="NCBI Taxonomy" id="1544736"/>
    <lineage>
        <taxon>Bacteria</taxon>
        <taxon>Bacillati</taxon>
        <taxon>Actinomycetota</taxon>
        <taxon>Actinomycetes</taxon>
        <taxon>Streptosporangiales</taxon>
        <taxon>Streptosporangiaceae</taxon>
        <taxon>Sphaerisporangium</taxon>
    </lineage>
</organism>
<evidence type="ECO:0000256" key="5">
    <source>
        <dbReference type="ARBA" id="ARBA00040529"/>
    </source>
</evidence>
<evidence type="ECO:0000256" key="1">
    <source>
        <dbReference type="ARBA" id="ARBA00010982"/>
    </source>
</evidence>
<feature type="domain" description="Thiolase C-terminal" evidence="8">
    <location>
        <begin position="271"/>
        <end position="390"/>
    </location>
</feature>
<evidence type="ECO:0000256" key="3">
    <source>
        <dbReference type="ARBA" id="ARBA00022679"/>
    </source>
</evidence>
<dbReference type="InterPro" id="IPR002155">
    <property type="entry name" value="Thiolase"/>
</dbReference>
<dbReference type="Proteomes" id="UP001596137">
    <property type="component" value="Unassembled WGS sequence"/>
</dbReference>
<dbReference type="EC" id="2.3.1.9" evidence="2"/>
<feature type="domain" description="Thiolase N-terminal" evidence="7">
    <location>
        <begin position="6"/>
        <end position="261"/>
    </location>
</feature>
<evidence type="ECO:0000259" key="7">
    <source>
        <dbReference type="Pfam" id="PF00108"/>
    </source>
</evidence>
<dbReference type="InterPro" id="IPR016039">
    <property type="entry name" value="Thiolase-like"/>
</dbReference>
<evidence type="ECO:0000259" key="8">
    <source>
        <dbReference type="Pfam" id="PF02803"/>
    </source>
</evidence>
<protein>
    <recommendedName>
        <fullName evidence="5">Probable acetyl-CoA acetyltransferase</fullName>
        <ecNumber evidence="2">2.3.1.9</ecNumber>
    </recommendedName>
</protein>
<evidence type="ECO:0000256" key="6">
    <source>
        <dbReference type="RuleBase" id="RU003557"/>
    </source>
</evidence>